<name>A0A6G1S9Y4_9ACAR</name>
<dbReference type="GO" id="GO:0008033">
    <property type="term" value="P:tRNA processing"/>
    <property type="evidence" value="ECO:0007669"/>
    <property type="project" value="UniProtKB-KW"/>
</dbReference>
<evidence type="ECO:0000256" key="10">
    <source>
        <dbReference type="ARBA" id="ARBA00030554"/>
    </source>
</evidence>
<feature type="domain" description="tRNA wybutosine-synthesizing protein" evidence="12">
    <location>
        <begin position="17"/>
        <end position="204"/>
    </location>
</feature>
<keyword evidence="6" id="KW-0808">Transferase</keyword>
<comment type="catalytic activity">
    <reaction evidence="11">
        <text>4-demethyl-7-[(3S)-3-amino-3-carboxypropyl]wyosine(37) in tRNA(Phe) + S-adenosyl-L-methionine = 7-[(3S)-3-amino-3-carboxypropyl]wyosine(37) in tRNA(Phe) + S-adenosyl-L-homocysteine + H(+)</text>
        <dbReference type="Rhea" id="RHEA:36635"/>
        <dbReference type="Rhea" id="RHEA-COMP:10378"/>
        <dbReference type="Rhea" id="RHEA-COMP:10379"/>
        <dbReference type="ChEBI" id="CHEBI:15378"/>
        <dbReference type="ChEBI" id="CHEBI:57856"/>
        <dbReference type="ChEBI" id="CHEBI:59789"/>
        <dbReference type="ChEBI" id="CHEBI:73543"/>
        <dbReference type="ChEBI" id="CHEBI:73550"/>
        <dbReference type="EC" id="2.1.1.282"/>
    </reaction>
</comment>
<keyword evidence="5" id="KW-0489">Methyltransferase</keyword>
<gene>
    <name evidence="13" type="primary">Tyw3</name>
    <name evidence="13" type="ORF">g.1397</name>
</gene>
<dbReference type="Pfam" id="PF02676">
    <property type="entry name" value="TYW3"/>
    <property type="match status" value="1"/>
</dbReference>
<dbReference type="GO" id="GO:0008168">
    <property type="term" value="F:methyltransferase activity"/>
    <property type="evidence" value="ECO:0007669"/>
    <property type="project" value="UniProtKB-KW"/>
</dbReference>
<comment type="similarity">
    <text evidence="2">Belongs to the TYW3 family.</text>
</comment>
<evidence type="ECO:0000256" key="1">
    <source>
        <dbReference type="ARBA" id="ARBA00004797"/>
    </source>
</evidence>
<proteinExistence type="inferred from homology"/>
<comment type="function">
    <text evidence="9">Probable S-adenosyl-L-methionine-dependent methyltransferase that acts as a component of the wybutosine biosynthesis pathway. Wybutosine is a hyper modified guanosine with a tricyclic base found at the 3'-position adjacent to the anticodon of eukaryotic phenylalanine tRNA.</text>
</comment>
<sequence length="216" mass="25018">MDANVTDKRYKQFCHFKQQCLSKEDLSRKGSIDEPIRPLVELLNSNQYYYTTSTCSGRISLIEKPHDNAAVKKGGNFLLNSHEQIEFEPFYRLIRSFVEKDDSNTCLWLKFEPYIMHVQCYDLEKAHSLLNAATRSGCRNSGITLGKNDKFLVAVRSTSSMEIPLHCGDRFMLDENYLMFVCDESNRRLRENLSRLESFMNEVEQTLKGQVNSMAT</sequence>
<evidence type="ECO:0000256" key="9">
    <source>
        <dbReference type="ARBA" id="ARBA00025378"/>
    </source>
</evidence>
<evidence type="ECO:0000256" key="11">
    <source>
        <dbReference type="ARBA" id="ARBA00049202"/>
    </source>
</evidence>
<reference evidence="13" key="1">
    <citation type="submission" date="2018-10" db="EMBL/GenBank/DDBJ databases">
        <title>Transcriptome assembly of Aceria tosichella (Wheat curl mite) Type 2.</title>
        <authorList>
            <person name="Scully E.D."/>
            <person name="Geib S.M."/>
            <person name="Palmer N.A."/>
            <person name="Gupta A.K."/>
            <person name="Sarath G."/>
            <person name="Tatineni S."/>
        </authorList>
    </citation>
    <scope>NUCLEOTIDE SEQUENCE</scope>
    <source>
        <strain evidence="13">LincolnNE</strain>
    </source>
</reference>
<dbReference type="InterPro" id="IPR003827">
    <property type="entry name" value="tRNA_yW-synthesising"/>
</dbReference>
<dbReference type="InterPro" id="IPR036602">
    <property type="entry name" value="tRNA_yW-synthesising-like_sf"/>
</dbReference>
<organism evidence="13">
    <name type="scientific">Aceria tosichella</name>
    <name type="common">wheat curl mite</name>
    <dbReference type="NCBI Taxonomy" id="561515"/>
    <lineage>
        <taxon>Eukaryota</taxon>
        <taxon>Metazoa</taxon>
        <taxon>Ecdysozoa</taxon>
        <taxon>Arthropoda</taxon>
        <taxon>Chelicerata</taxon>
        <taxon>Arachnida</taxon>
        <taxon>Acari</taxon>
        <taxon>Acariformes</taxon>
        <taxon>Trombidiformes</taxon>
        <taxon>Prostigmata</taxon>
        <taxon>Eupodina</taxon>
        <taxon>Eriophyoidea</taxon>
        <taxon>Eriophyidae</taxon>
        <taxon>Eriophyinae</taxon>
        <taxon>Aceriini</taxon>
        <taxon>Aceria</taxon>
    </lineage>
</organism>
<dbReference type="EMBL" id="GGYP01002408">
    <property type="protein sequence ID" value="MDE47179.1"/>
    <property type="molecule type" value="Transcribed_RNA"/>
</dbReference>
<keyword evidence="8" id="KW-0819">tRNA processing</keyword>
<protein>
    <recommendedName>
        <fullName evidence="4">tRNA wybutosine-synthesizing protein 3 homolog</fullName>
        <ecNumber evidence="3">2.1.1.282</ecNumber>
    </recommendedName>
    <alternativeName>
        <fullName evidence="10">tRNA(Phe) 7-((3-amino-3-carboxypropyl)-4-demethylwyosine(37)-N(4))-methyltransferase</fullName>
    </alternativeName>
</protein>
<dbReference type="UniPathway" id="UPA00375"/>
<dbReference type="GO" id="GO:0032259">
    <property type="term" value="P:methylation"/>
    <property type="evidence" value="ECO:0007669"/>
    <property type="project" value="UniProtKB-KW"/>
</dbReference>
<comment type="pathway">
    <text evidence="1">tRNA modification; wybutosine-tRNA(Phe) biosynthesis.</text>
</comment>
<evidence type="ECO:0000313" key="13">
    <source>
        <dbReference type="EMBL" id="MDE47179.1"/>
    </source>
</evidence>
<evidence type="ECO:0000256" key="5">
    <source>
        <dbReference type="ARBA" id="ARBA00022603"/>
    </source>
</evidence>
<evidence type="ECO:0000256" key="3">
    <source>
        <dbReference type="ARBA" id="ARBA00012750"/>
    </source>
</evidence>
<keyword evidence="7" id="KW-0949">S-adenosyl-L-methionine</keyword>
<evidence type="ECO:0000256" key="8">
    <source>
        <dbReference type="ARBA" id="ARBA00022694"/>
    </source>
</evidence>
<dbReference type="PANTHER" id="PTHR48418">
    <property type="entry name" value="TRNA WYBUTOSINE-SYNTHESIZING PROTEIN 3"/>
    <property type="match status" value="1"/>
</dbReference>
<dbReference type="Gene3D" id="3.30.1960.10">
    <property type="entry name" value="tRNA wybutosine-synthesizing-like"/>
    <property type="match status" value="1"/>
</dbReference>
<dbReference type="PANTHER" id="PTHR48418:SF1">
    <property type="entry name" value="TRNA WYBUTOSINE-SYNTHESIZING PROTEIN 3"/>
    <property type="match status" value="1"/>
</dbReference>
<evidence type="ECO:0000256" key="7">
    <source>
        <dbReference type="ARBA" id="ARBA00022691"/>
    </source>
</evidence>
<evidence type="ECO:0000256" key="2">
    <source>
        <dbReference type="ARBA" id="ARBA00008569"/>
    </source>
</evidence>
<accession>A0A6G1S9Y4</accession>
<dbReference type="EC" id="2.1.1.282" evidence="3"/>
<dbReference type="AlphaFoldDB" id="A0A6G1S9Y4"/>
<dbReference type="SUPFAM" id="SSF111278">
    <property type="entry name" value="SSo0622-like"/>
    <property type="match status" value="1"/>
</dbReference>
<evidence type="ECO:0000256" key="6">
    <source>
        <dbReference type="ARBA" id="ARBA00022679"/>
    </source>
</evidence>
<evidence type="ECO:0000256" key="4">
    <source>
        <dbReference type="ARBA" id="ARBA00016536"/>
    </source>
</evidence>
<evidence type="ECO:0000259" key="12">
    <source>
        <dbReference type="Pfam" id="PF02676"/>
    </source>
</evidence>